<dbReference type="GO" id="GO:0045003">
    <property type="term" value="P:double-strand break repair via synthesis-dependent strand annealing"/>
    <property type="evidence" value="ECO:0007669"/>
    <property type="project" value="TreeGrafter"/>
</dbReference>
<comment type="caution">
    <text evidence="1">The sequence shown here is derived from an EMBL/GenBank/DDBJ whole genome shotgun (WGS) entry which is preliminary data.</text>
</comment>
<dbReference type="GO" id="GO:0000722">
    <property type="term" value="P:telomere maintenance via recombination"/>
    <property type="evidence" value="ECO:0007669"/>
    <property type="project" value="TreeGrafter"/>
</dbReference>
<accession>A0A6A4PSI1</accession>
<proteinExistence type="predicted"/>
<dbReference type="PANTHER" id="PTHR46487">
    <property type="entry name" value="DNA REPAIR PROTEIN XRCC3"/>
    <property type="match status" value="1"/>
</dbReference>
<dbReference type="InterPro" id="IPR027417">
    <property type="entry name" value="P-loop_NTPase"/>
</dbReference>
<name>A0A6A4PSI1_LUPAL</name>
<dbReference type="AlphaFoldDB" id="A0A6A4PSI1"/>
<protein>
    <submittedName>
        <fullName evidence="1">Putative DNA recombination and repair protein Rad51</fullName>
    </submittedName>
</protein>
<dbReference type="SUPFAM" id="SSF52540">
    <property type="entry name" value="P-loop containing nucleoside triphosphate hydrolases"/>
    <property type="match status" value="2"/>
</dbReference>
<dbReference type="GO" id="GO:0005657">
    <property type="term" value="C:replication fork"/>
    <property type="evidence" value="ECO:0007669"/>
    <property type="project" value="TreeGrafter"/>
</dbReference>
<dbReference type="GO" id="GO:0090656">
    <property type="term" value="P:t-circle formation"/>
    <property type="evidence" value="ECO:0007669"/>
    <property type="project" value="TreeGrafter"/>
</dbReference>
<dbReference type="Proteomes" id="UP000447434">
    <property type="component" value="Chromosome 11"/>
</dbReference>
<keyword evidence="2" id="KW-1185">Reference proteome</keyword>
<reference evidence="2" key="1">
    <citation type="journal article" date="2020" name="Nat. Commun.">
        <title>Genome sequence of the cluster root forming white lupin.</title>
        <authorList>
            <person name="Hufnagel B."/>
            <person name="Marques A."/>
            <person name="Soriano A."/>
            <person name="Marques L."/>
            <person name="Divol F."/>
            <person name="Doumas P."/>
            <person name="Sallet E."/>
            <person name="Mancinotti D."/>
            <person name="Carrere S."/>
            <person name="Marande W."/>
            <person name="Arribat S."/>
            <person name="Keller J."/>
            <person name="Huneau C."/>
            <person name="Blein T."/>
            <person name="Aime D."/>
            <person name="Laguerre M."/>
            <person name="Taylor J."/>
            <person name="Schubert V."/>
            <person name="Nelson M."/>
            <person name="Geu-Flores F."/>
            <person name="Crespi M."/>
            <person name="Gallardo-Guerrero K."/>
            <person name="Delaux P.-M."/>
            <person name="Salse J."/>
            <person name="Berges H."/>
            <person name="Guyot R."/>
            <person name="Gouzy J."/>
            <person name="Peret B."/>
        </authorList>
    </citation>
    <scope>NUCLEOTIDE SEQUENCE [LARGE SCALE GENOMIC DNA]</scope>
    <source>
        <strain evidence="2">cv. Amiga</strain>
    </source>
</reference>
<organism evidence="1 2">
    <name type="scientific">Lupinus albus</name>
    <name type="common">White lupine</name>
    <name type="synonym">Lupinus termis</name>
    <dbReference type="NCBI Taxonomy" id="3870"/>
    <lineage>
        <taxon>Eukaryota</taxon>
        <taxon>Viridiplantae</taxon>
        <taxon>Streptophyta</taxon>
        <taxon>Embryophyta</taxon>
        <taxon>Tracheophyta</taxon>
        <taxon>Spermatophyta</taxon>
        <taxon>Magnoliopsida</taxon>
        <taxon>eudicotyledons</taxon>
        <taxon>Gunneridae</taxon>
        <taxon>Pentapetalae</taxon>
        <taxon>rosids</taxon>
        <taxon>fabids</taxon>
        <taxon>Fabales</taxon>
        <taxon>Fabaceae</taxon>
        <taxon>Papilionoideae</taxon>
        <taxon>50 kb inversion clade</taxon>
        <taxon>genistoids sensu lato</taxon>
        <taxon>core genistoids</taxon>
        <taxon>Genisteae</taxon>
        <taxon>Lupinus</taxon>
    </lineage>
</organism>
<dbReference type="PANTHER" id="PTHR46487:SF1">
    <property type="entry name" value="DNA REPAIR PROTEIN XRCC3"/>
    <property type="match status" value="1"/>
</dbReference>
<dbReference type="Gene3D" id="3.40.50.300">
    <property type="entry name" value="P-loop containing nucleotide triphosphate hydrolases"/>
    <property type="match status" value="2"/>
</dbReference>
<evidence type="ECO:0000313" key="1">
    <source>
        <dbReference type="EMBL" id="KAE9604480.1"/>
    </source>
</evidence>
<dbReference type="GO" id="GO:0071140">
    <property type="term" value="P:resolution of mitotic recombination intermediates"/>
    <property type="evidence" value="ECO:0007669"/>
    <property type="project" value="TreeGrafter"/>
</dbReference>
<dbReference type="GO" id="GO:0033065">
    <property type="term" value="C:Rad51C-XRCC3 complex"/>
    <property type="evidence" value="ECO:0007669"/>
    <property type="project" value="TreeGrafter"/>
</dbReference>
<evidence type="ECO:0000313" key="2">
    <source>
        <dbReference type="Proteomes" id="UP000447434"/>
    </source>
</evidence>
<gene>
    <name evidence="1" type="ORF">Lalb_Chr11g0072311</name>
</gene>
<dbReference type="OrthoDB" id="1861185at2759"/>
<sequence length="168" mass="17863">MKAENLLYLRTQKCSVGCPTLNHFLNGGVPCNSITELVAESGSGASSLFFKISGALKSLAKRYGLVVVVTNQVVDIIGGACQGITGMRIGNLSELYSSGRQIGPALGLAWANCVNSRLFLSRDQVVNGNGEVYQRRRLSVVFAPHLPASSCEIVIKGEGVFGLEMQQA</sequence>
<dbReference type="EMBL" id="WOCE01000011">
    <property type="protein sequence ID" value="KAE9604480.1"/>
    <property type="molecule type" value="Genomic_DNA"/>
</dbReference>
<dbReference type="GO" id="GO:0000400">
    <property type="term" value="F:four-way junction DNA binding"/>
    <property type="evidence" value="ECO:0007669"/>
    <property type="project" value="TreeGrafter"/>
</dbReference>